<keyword evidence="5" id="KW-1185">Reference proteome</keyword>
<feature type="signal peptide" evidence="2">
    <location>
        <begin position="1"/>
        <end position="23"/>
    </location>
</feature>
<dbReference type="Pfam" id="PF01471">
    <property type="entry name" value="PG_binding_1"/>
    <property type="match status" value="3"/>
</dbReference>
<feature type="chain" id="PRO_5011644332" evidence="2">
    <location>
        <begin position="24"/>
        <end position="388"/>
    </location>
</feature>
<feature type="compositionally biased region" description="Low complexity" evidence="1">
    <location>
        <begin position="360"/>
        <end position="388"/>
    </location>
</feature>
<dbReference type="Gene3D" id="1.10.101.10">
    <property type="entry name" value="PGBD-like superfamily/PGBD"/>
    <property type="match status" value="3"/>
</dbReference>
<dbReference type="STRING" id="582672.SAMN05216360_111207"/>
<dbReference type="RefSeq" id="WP_091718420.1">
    <property type="nucleotide sequence ID" value="NZ_FNHS01000011.1"/>
</dbReference>
<evidence type="ECO:0000313" key="4">
    <source>
        <dbReference type="EMBL" id="SDN82512.1"/>
    </source>
</evidence>
<dbReference type="InterPro" id="IPR002477">
    <property type="entry name" value="Peptidoglycan-bd-like"/>
</dbReference>
<dbReference type="OrthoDB" id="9816507at2"/>
<sequence>MALKKVFLASTIIVALAGGYAQAQQSAVSNQRVTQDQADGQGTQIYVSSAGVRQIQQALTQKGYSTGAVDGRWNPQTATAARSFQQAQNMEPTGTLTIPLVYGLGLEQDIIFGNRDRQGGGQGGDQGTKQADNQRIVVERADSRGTPLYVSPAGIRQIQQALNQQGWNTGQVDGRWGPATVQATRSYQQAHALEPTGRLEVGLVAALGLTDSIFSAGHGTGPQAANAARPQPTQAAGPGGDRQVDNQRIAVERTDSPGEPIWMNADGVRQIQQVLNQRGYAAGHLDGNWNNDTTIAATHFQQAQGLEPTGTLTTNLLATVGMSRWERGEFMGGMTAGANTPGNPNPQTTGSFNGSGGSASGAADGGSAKSDAAAGQGSGDARAASGSR</sequence>
<evidence type="ECO:0000259" key="3">
    <source>
        <dbReference type="Pfam" id="PF01471"/>
    </source>
</evidence>
<dbReference type="AlphaFoldDB" id="A0A1H0EJJ3"/>
<evidence type="ECO:0000256" key="1">
    <source>
        <dbReference type="SAM" id="MobiDB-lite"/>
    </source>
</evidence>
<feature type="domain" description="Peptidoglycan binding-like" evidence="3">
    <location>
        <begin position="265"/>
        <end position="318"/>
    </location>
</feature>
<feature type="region of interest" description="Disordered" evidence="1">
    <location>
        <begin position="113"/>
        <end position="134"/>
    </location>
</feature>
<feature type="region of interest" description="Disordered" evidence="1">
    <location>
        <begin position="331"/>
        <end position="388"/>
    </location>
</feature>
<dbReference type="Proteomes" id="UP000198704">
    <property type="component" value="Unassembled WGS sequence"/>
</dbReference>
<proteinExistence type="predicted"/>
<keyword evidence="2" id="KW-0732">Signal</keyword>
<evidence type="ECO:0000256" key="2">
    <source>
        <dbReference type="SAM" id="SignalP"/>
    </source>
</evidence>
<name>A0A1H0EJJ3_9HYPH</name>
<dbReference type="SUPFAM" id="SSF47090">
    <property type="entry name" value="PGBD-like"/>
    <property type="match status" value="3"/>
</dbReference>
<accession>A0A1H0EJJ3</accession>
<feature type="region of interest" description="Disordered" evidence="1">
    <location>
        <begin position="218"/>
        <end position="242"/>
    </location>
</feature>
<dbReference type="InterPro" id="IPR036365">
    <property type="entry name" value="PGBD-like_sf"/>
</dbReference>
<feature type="domain" description="Peptidoglycan binding-like" evidence="3">
    <location>
        <begin position="49"/>
        <end position="96"/>
    </location>
</feature>
<organism evidence="4 5">
    <name type="scientific">Methylobacterium phyllostachyos</name>
    <dbReference type="NCBI Taxonomy" id="582672"/>
    <lineage>
        <taxon>Bacteria</taxon>
        <taxon>Pseudomonadati</taxon>
        <taxon>Pseudomonadota</taxon>
        <taxon>Alphaproteobacteria</taxon>
        <taxon>Hyphomicrobiales</taxon>
        <taxon>Methylobacteriaceae</taxon>
        <taxon>Methylobacterium</taxon>
    </lineage>
</organism>
<gene>
    <name evidence="4" type="ORF">SAMN05216360_111207</name>
</gene>
<feature type="compositionally biased region" description="Polar residues" evidence="1">
    <location>
        <begin position="337"/>
        <end position="352"/>
    </location>
</feature>
<evidence type="ECO:0000313" key="5">
    <source>
        <dbReference type="Proteomes" id="UP000198704"/>
    </source>
</evidence>
<feature type="domain" description="Peptidoglycan binding-like" evidence="3">
    <location>
        <begin position="153"/>
        <end position="201"/>
    </location>
</feature>
<reference evidence="5" key="1">
    <citation type="submission" date="2016-10" db="EMBL/GenBank/DDBJ databases">
        <authorList>
            <person name="Varghese N."/>
            <person name="Submissions S."/>
        </authorList>
    </citation>
    <scope>NUCLEOTIDE SEQUENCE [LARGE SCALE GENOMIC DNA]</scope>
    <source>
        <strain evidence="5">BL47</strain>
    </source>
</reference>
<dbReference type="InterPro" id="IPR036366">
    <property type="entry name" value="PGBDSf"/>
</dbReference>
<dbReference type="EMBL" id="FNHS01000011">
    <property type="protein sequence ID" value="SDN82512.1"/>
    <property type="molecule type" value="Genomic_DNA"/>
</dbReference>
<protein>
    <submittedName>
        <fullName evidence="4">Putative peptidoglycan binding domain-containing protein</fullName>
    </submittedName>
</protein>